<evidence type="ECO:0000313" key="3">
    <source>
        <dbReference type="Proteomes" id="UP001438707"/>
    </source>
</evidence>
<dbReference type="Proteomes" id="UP001438707">
    <property type="component" value="Unassembled WGS sequence"/>
</dbReference>
<sequence length="79" mass="8494">MRTQRASSPSLHAEEARLKHTKHHNKDRCNPSGKVLHGGSDFCSLRRSGPVSKHTGLDSRPAAHASGERMESSSSSSSS</sequence>
<comment type="caution">
    <text evidence="2">The sequence shown here is derived from an EMBL/GenBank/DDBJ whole genome shotgun (WGS) entry which is preliminary data.</text>
</comment>
<feature type="compositionally biased region" description="Polar residues" evidence="1">
    <location>
        <begin position="1"/>
        <end position="10"/>
    </location>
</feature>
<protein>
    <submittedName>
        <fullName evidence="2">Uncharacterized protein</fullName>
    </submittedName>
</protein>
<name>A0AAW1SAG1_9CHLO</name>
<reference evidence="2 3" key="1">
    <citation type="journal article" date="2024" name="Nat. Commun.">
        <title>Phylogenomics reveals the evolutionary origins of lichenization in chlorophyte algae.</title>
        <authorList>
            <person name="Puginier C."/>
            <person name="Libourel C."/>
            <person name="Otte J."/>
            <person name="Skaloud P."/>
            <person name="Haon M."/>
            <person name="Grisel S."/>
            <person name="Petersen M."/>
            <person name="Berrin J.G."/>
            <person name="Delaux P.M."/>
            <person name="Dal Grande F."/>
            <person name="Keller J."/>
        </authorList>
    </citation>
    <scope>NUCLEOTIDE SEQUENCE [LARGE SCALE GENOMIC DNA]</scope>
    <source>
        <strain evidence="2 3">SAG 2145</strain>
    </source>
</reference>
<evidence type="ECO:0000256" key="1">
    <source>
        <dbReference type="SAM" id="MobiDB-lite"/>
    </source>
</evidence>
<dbReference type="AlphaFoldDB" id="A0AAW1SAG1"/>
<feature type="region of interest" description="Disordered" evidence="1">
    <location>
        <begin position="1"/>
        <end position="79"/>
    </location>
</feature>
<keyword evidence="3" id="KW-1185">Reference proteome</keyword>
<dbReference type="EMBL" id="JALJOS010000002">
    <property type="protein sequence ID" value="KAK9842797.1"/>
    <property type="molecule type" value="Genomic_DNA"/>
</dbReference>
<gene>
    <name evidence="2" type="ORF">WJX74_002537</name>
</gene>
<proteinExistence type="predicted"/>
<accession>A0AAW1SAG1</accession>
<evidence type="ECO:0000313" key="2">
    <source>
        <dbReference type="EMBL" id="KAK9842797.1"/>
    </source>
</evidence>
<organism evidence="2 3">
    <name type="scientific">Apatococcus lobatus</name>
    <dbReference type="NCBI Taxonomy" id="904363"/>
    <lineage>
        <taxon>Eukaryota</taxon>
        <taxon>Viridiplantae</taxon>
        <taxon>Chlorophyta</taxon>
        <taxon>core chlorophytes</taxon>
        <taxon>Trebouxiophyceae</taxon>
        <taxon>Chlorellales</taxon>
        <taxon>Chlorellaceae</taxon>
        <taxon>Apatococcus</taxon>
    </lineage>
</organism>